<comment type="caution">
    <text evidence="2">The sequence shown here is derived from an EMBL/GenBank/DDBJ whole genome shotgun (WGS) entry which is preliminary data.</text>
</comment>
<reference evidence="2" key="1">
    <citation type="journal article" date="2023" name="Science">
        <title>Genome structures resolve the early diversification of teleost fishes.</title>
        <authorList>
            <person name="Parey E."/>
            <person name="Louis A."/>
            <person name="Montfort J."/>
            <person name="Bouchez O."/>
            <person name="Roques C."/>
            <person name="Iampietro C."/>
            <person name="Lluch J."/>
            <person name="Castinel A."/>
            <person name="Donnadieu C."/>
            <person name="Desvignes T."/>
            <person name="Floi Bucao C."/>
            <person name="Jouanno E."/>
            <person name="Wen M."/>
            <person name="Mejri S."/>
            <person name="Dirks R."/>
            <person name="Jansen H."/>
            <person name="Henkel C."/>
            <person name="Chen W.J."/>
            <person name="Zahm M."/>
            <person name="Cabau C."/>
            <person name="Klopp C."/>
            <person name="Thompson A.W."/>
            <person name="Robinson-Rechavi M."/>
            <person name="Braasch I."/>
            <person name="Lecointre G."/>
            <person name="Bobe J."/>
            <person name="Postlethwait J.H."/>
            <person name="Berthelot C."/>
            <person name="Roest Crollius H."/>
            <person name="Guiguen Y."/>
        </authorList>
    </citation>
    <scope>NUCLEOTIDE SEQUENCE</scope>
    <source>
        <strain evidence="2">NC1722</strain>
    </source>
</reference>
<dbReference type="Proteomes" id="UP001221898">
    <property type="component" value="Unassembled WGS sequence"/>
</dbReference>
<proteinExistence type="predicted"/>
<evidence type="ECO:0000313" key="3">
    <source>
        <dbReference type="Proteomes" id="UP001221898"/>
    </source>
</evidence>
<accession>A0AAD7WEV8</accession>
<gene>
    <name evidence="2" type="ORF">AAFF_G00046780</name>
</gene>
<dbReference type="EMBL" id="JAINUG010000126">
    <property type="protein sequence ID" value="KAJ8394467.1"/>
    <property type="molecule type" value="Genomic_DNA"/>
</dbReference>
<feature type="region of interest" description="Disordered" evidence="1">
    <location>
        <begin position="63"/>
        <end position="85"/>
    </location>
</feature>
<sequence>MDNGHLRDGDMTNCHYATCPEGGSDGALPRSELHTHSSLQVQISRTEQGIVLSYACSARPSLANEQHNTNLARTTDPLGLPNTAH</sequence>
<dbReference type="AlphaFoldDB" id="A0AAD7WEV8"/>
<name>A0AAD7WEV8_9TELE</name>
<feature type="compositionally biased region" description="Polar residues" evidence="1">
    <location>
        <begin position="63"/>
        <end position="73"/>
    </location>
</feature>
<organism evidence="2 3">
    <name type="scientific">Aldrovandia affinis</name>
    <dbReference type="NCBI Taxonomy" id="143900"/>
    <lineage>
        <taxon>Eukaryota</taxon>
        <taxon>Metazoa</taxon>
        <taxon>Chordata</taxon>
        <taxon>Craniata</taxon>
        <taxon>Vertebrata</taxon>
        <taxon>Euteleostomi</taxon>
        <taxon>Actinopterygii</taxon>
        <taxon>Neopterygii</taxon>
        <taxon>Teleostei</taxon>
        <taxon>Notacanthiformes</taxon>
        <taxon>Halosauridae</taxon>
        <taxon>Aldrovandia</taxon>
    </lineage>
</organism>
<evidence type="ECO:0000256" key="1">
    <source>
        <dbReference type="SAM" id="MobiDB-lite"/>
    </source>
</evidence>
<keyword evidence="3" id="KW-1185">Reference proteome</keyword>
<evidence type="ECO:0000313" key="2">
    <source>
        <dbReference type="EMBL" id="KAJ8394467.1"/>
    </source>
</evidence>
<protein>
    <submittedName>
        <fullName evidence="2">Uncharacterized protein</fullName>
    </submittedName>
</protein>